<reference evidence="2" key="1">
    <citation type="submission" date="2016-06" db="EMBL/GenBank/DDBJ databases">
        <title>Parallel loss of symbiosis genes in relatives of nitrogen-fixing non-legume Parasponia.</title>
        <authorList>
            <person name="Van Velzen R."/>
            <person name="Holmer R."/>
            <person name="Bu F."/>
            <person name="Rutten L."/>
            <person name="Van Zeijl A."/>
            <person name="Liu W."/>
            <person name="Santuari L."/>
            <person name="Cao Q."/>
            <person name="Sharma T."/>
            <person name="Shen D."/>
            <person name="Roswanjaya Y."/>
            <person name="Wardhani T."/>
            <person name="Kalhor M.S."/>
            <person name="Jansen J."/>
            <person name="Van den Hoogen J."/>
            <person name="Gungor B."/>
            <person name="Hartog M."/>
            <person name="Hontelez J."/>
            <person name="Verver J."/>
            <person name="Yang W.-C."/>
            <person name="Schijlen E."/>
            <person name="Repin R."/>
            <person name="Schilthuizen M."/>
            <person name="Schranz E."/>
            <person name="Heidstra R."/>
            <person name="Miyata K."/>
            <person name="Fedorova E."/>
            <person name="Kohlen W."/>
            <person name="Bisseling T."/>
            <person name="Smit S."/>
            <person name="Geurts R."/>
        </authorList>
    </citation>
    <scope>NUCLEOTIDE SEQUENCE [LARGE SCALE GENOMIC DNA]</scope>
    <source>
        <strain evidence="2">cv. WU1-14</strain>
    </source>
</reference>
<feature type="non-terminal residue" evidence="1">
    <location>
        <position position="339"/>
    </location>
</feature>
<accession>A0A2P5BKW3</accession>
<sequence>MGTHGDSFTAMDAQITLKNPNLGLFVVDTDSHMQRDAAAELFPSVHSKQKGNKDDSPKTVNMSNFSKNGNLGSSLDAAVAELNSRNHGLGNLNSGIVGLGNAIQSSLVNDRIDRIAPFQQPLPSSVVGQETIATSARLNSGASLMAVDKYKNLAAGPSFVLILNSGYNASNVKEDDQDASNASFIAPELSKPSIKAKELDSKVDWGSSLTRKQVYRPITKSLVNPKVPDKNAFSILKKDLGEEIQNLDEPLTGKKKIWADDVEENLEVEDQAIRRNNDDEILLNAEDLHNNSTTIDVERDLDQRKELEQPQTLLDHGNKHTKIFSVDDLKDKRDLPTQP</sequence>
<proteinExistence type="predicted"/>
<dbReference type="Proteomes" id="UP000237105">
    <property type="component" value="Unassembled WGS sequence"/>
</dbReference>
<dbReference type="AlphaFoldDB" id="A0A2P5BKW3"/>
<protein>
    <submittedName>
        <fullName evidence="1">Uncharacterized protein</fullName>
    </submittedName>
</protein>
<evidence type="ECO:0000313" key="1">
    <source>
        <dbReference type="EMBL" id="PON49449.1"/>
    </source>
</evidence>
<dbReference type="OrthoDB" id="10350331at2759"/>
<gene>
    <name evidence="1" type="ORF">PanWU01x14_230330</name>
</gene>
<comment type="caution">
    <text evidence="1">The sequence shown here is derived from an EMBL/GenBank/DDBJ whole genome shotgun (WGS) entry which is preliminary data.</text>
</comment>
<name>A0A2P5BKW3_PARAD</name>
<organism evidence="1 2">
    <name type="scientific">Parasponia andersonii</name>
    <name type="common">Sponia andersonii</name>
    <dbReference type="NCBI Taxonomy" id="3476"/>
    <lineage>
        <taxon>Eukaryota</taxon>
        <taxon>Viridiplantae</taxon>
        <taxon>Streptophyta</taxon>
        <taxon>Embryophyta</taxon>
        <taxon>Tracheophyta</taxon>
        <taxon>Spermatophyta</taxon>
        <taxon>Magnoliopsida</taxon>
        <taxon>eudicotyledons</taxon>
        <taxon>Gunneridae</taxon>
        <taxon>Pentapetalae</taxon>
        <taxon>rosids</taxon>
        <taxon>fabids</taxon>
        <taxon>Rosales</taxon>
        <taxon>Cannabaceae</taxon>
        <taxon>Parasponia</taxon>
    </lineage>
</organism>
<keyword evidence="2" id="KW-1185">Reference proteome</keyword>
<dbReference type="EMBL" id="JXTB01000261">
    <property type="protein sequence ID" value="PON49449.1"/>
    <property type="molecule type" value="Genomic_DNA"/>
</dbReference>
<evidence type="ECO:0000313" key="2">
    <source>
        <dbReference type="Proteomes" id="UP000237105"/>
    </source>
</evidence>